<evidence type="ECO:0000256" key="1">
    <source>
        <dbReference type="ARBA" id="ARBA00000085"/>
    </source>
</evidence>
<dbReference type="Pfam" id="PF02518">
    <property type="entry name" value="HATPase_c"/>
    <property type="match status" value="1"/>
</dbReference>
<accession>A0ABV3GDC7</accession>
<dbReference type="Proteomes" id="UP001551675">
    <property type="component" value="Unassembled WGS sequence"/>
</dbReference>
<dbReference type="InterPro" id="IPR050980">
    <property type="entry name" value="2C_sensor_his_kinase"/>
</dbReference>
<keyword evidence="13" id="KW-0472">Membrane</keyword>
<keyword evidence="7" id="KW-0547">Nucleotide-binding</keyword>
<evidence type="ECO:0000256" key="13">
    <source>
        <dbReference type="SAM" id="Phobius"/>
    </source>
</evidence>
<evidence type="ECO:0000256" key="6">
    <source>
        <dbReference type="ARBA" id="ARBA00022692"/>
    </source>
</evidence>
<feature type="transmembrane region" description="Helical" evidence="13">
    <location>
        <begin position="353"/>
        <end position="375"/>
    </location>
</feature>
<dbReference type="Gene3D" id="3.30.565.10">
    <property type="entry name" value="Histidine kinase-like ATPase, C-terminal domain"/>
    <property type="match status" value="1"/>
</dbReference>
<feature type="compositionally biased region" description="Basic and acidic residues" evidence="12">
    <location>
        <begin position="1138"/>
        <end position="1149"/>
    </location>
</feature>
<dbReference type="Pfam" id="PF08376">
    <property type="entry name" value="NIT"/>
    <property type="match status" value="1"/>
</dbReference>
<dbReference type="CDD" id="cd06225">
    <property type="entry name" value="HAMP"/>
    <property type="match status" value="1"/>
</dbReference>
<reference evidence="15 16" key="1">
    <citation type="submission" date="2024-06" db="EMBL/GenBank/DDBJ databases">
        <title>The Natural Products Discovery Center: Release of the First 8490 Sequenced Strains for Exploring Actinobacteria Biosynthetic Diversity.</title>
        <authorList>
            <person name="Kalkreuter E."/>
            <person name="Kautsar S.A."/>
            <person name="Yang D."/>
            <person name="Bader C.D."/>
            <person name="Teijaro C.N."/>
            <person name="Fluegel L."/>
            <person name="Davis C.M."/>
            <person name="Simpson J.R."/>
            <person name="Lauterbach L."/>
            <person name="Steele A.D."/>
            <person name="Gui C."/>
            <person name="Meng S."/>
            <person name="Li G."/>
            <person name="Viehrig K."/>
            <person name="Ye F."/>
            <person name="Su P."/>
            <person name="Kiefer A.F."/>
            <person name="Nichols A."/>
            <person name="Cepeda A.J."/>
            <person name="Yan W."/>
            <person name="Fan B."/>
            <person name="Jiang Y."/>
            <person name="Adhikari A."/>
            <person name="Zheng C.-J."/>
            <person name="Schuster L."/>
            <person name="Cowan T.M."/>
            <person name="Smanski M.J."/>
            <person name="Chevrette M.G."/>
            <person name="De Carvalho L.P.S."/>
            <person name="Shen B."/>
        </authorList>
    </citation>
    <scope>NUCLEOTIDE SEQUENCE [LARGE SCALE GENOMIC DNA]</scope>
    <source>
        <strain evidence="15 16">NPDC050100</strain>
    </source>
</reference>
<keyword evidence="10 13" id="KW-1133">Transmembrane helix</keyword>
<keyword evidence="8" id="KW-0418">Kinase</keyword>
<feature type="compositionally biased region" description="Low complexity" evidence="12">
    <location>
        <begin position="779"/>
        <end position="790"/>
    </location>
</feature>
<feature type="domain" description="HAMP" evidence="14">
    <location>
        <begin position="376"/>
        <end position="446"/>
    </location>
</feature>
<feature type="region of interest" description="Disordered" evidence="12">
    <location>
        <begin position="994"/>
        <end position="1149"/>
    </location>
</feature>
<evidence type="ECO:0000256" key="2">
    <source>
        <dbReference type="ARBA" id="ARBA00004370"/>
    </source>
</evidence>
<keyword evidence="6 13" id="KW-0812">Transmembrane</keyword>
<dbReference type="RefSeq" id="WP_358132607.1">
    <property type="nucleotide sequence ID" value="NZ_JBFALK010000006.1"/>
</dbReference>
<dbReference type="InterPro" id="IPR013587">
    <property type="entry name" value="Nitrate/nitrite_sensing"/>
</dbReference>
<proteinExistence type="predicted"/>
<keyword evidence="16" id="KW-1185">Reference proteome</keyword>
<dbReference type="SMART" id="SM00387">
    <property type="entry name" value="HATPase_c"/>
    <property type="match status" value="1"/>
</dbReference>
<feature type="compositionally biased region" description="Polar residues" evidence="12">
    <location>
        <begin position="757"/>
        <end position="770"/>
    </location>
</feature>
<gene>
    <name evidence="15" type="ORF">AB0I59_13415</name>
</gene>
<feature type="compositionally biased region" description="Gly residues" evidence="12">
    <location>
        <begin position="699"/>
        <end position="717"/>
    </location>
</feature>
<keyword evidence="4" id="KW-0597">Phosphoprotein</keyword>
<dbReference type="SUPFAM" id="SSF55874">
    <property type="entry name" value="ATPase domain of HSP90 chaperone/DNA topoisomerase II/histidine kinase"/>
    <property type="match status" value="1"/>
</dbReference>
<evidence type="ECO:0000256" key="7">
    <source>
        <dbReference type="ARBA" id="ARBA00022741"/>
    </source>
</evidence>
<comment type="caution">
    <text evidence="15">The sequence shown here is derived from an EMBL/GenBank/DDBJ whole genome shotgun (WGS) entry which is preliminary data.</text>
</comment>
<feature type="region of interest" description="Disordered" evidence="12">
    <location>
        <begin position="673"/>
        <end position="964"/>
    </location>
</feature>
<feature type="compositionally biased region" description="Low complexity" evidence="12">
    <location>
        <begin position="718"/>
        <end position="744"/>
    </location>
</feature>
<dbReference type="PANTHER" id="PTHR44936">
    <property type="entry name" value="SENSOR PROTEIN CREC"/>
    <property type="match status" value="1"/>
</dbReference>
<dbReference type="SMART" id="SM00304">
    <property type="entry name" value="HAMP"/>
    <property type="match status" value="1"/>
</dbReference>
<evidence type="ECO:0000256" key="3">
    <source>
        <dbReference type="ARBA" id="ARBA00012438"/>
    </source>
</evidence>
<feature type="compositionally biased region" description="Basic and acidic residues" evidence="12">
    <location>
        <begin position="835"/>
        <end position="853"/>
    </location>
</feature>
<comment type="catalytic activity">
    <reaction evidence="1">
        <text>ATP + protein L-histidine = ADP + protein N-phospho-L-histidine.</text>
        <dbReference type="EC" id="2.7.13.3"/>
    </reaction>
</comment>
<evidence type="ECO:0000256" key="4">
    <source>
        <dbReference type="ARBA" id="ARBA00022553"/>
    </source>
</evidence>
<evidence type="ECO:0000256" key="11">
    <source>
        <dbReference type="ARBA" id="ARBA00023012"/>
    </source>
</evidence>
<dbReference type="InterPro" id="IPR003660">
    <property type="entry name" value="HAMP_dom"/>
</dbReference>
<dbReference type="PANTHER" id="PTHR44936:SF9">
    <property type="entry name" value="SENSOR PROTEIN CREC"/>
    <property type="match status" value="1"/>
</dbReference>
<evidence type="ECO:0000256" key="9">
    <source>
        <dbReference type="ARBA" id="ARBA00022840"/>
    </source>
</evidence>
<sequence>MRDGIPRMAGPVSTEQQSGGGAEGTPEAAGARSGTWADRLAPRNWRVPSRLTALIVAPTLVAVALAGARVVDSVGSLNGYQRTSSAAEYSVRLRDLAQQLAMERDLAARGGGAKRVFNVDGTTKLTLTDQRVAVDGLARKVAADLAKIDDSYGVRAVQQAEQAGNRLSGLENVREKGTEEDYTGIIAGLLRLHDELGQSSDDALVVADMRALSALAYAKEEASQQRQMLTRELMEANQRFTGYELRDFIASQSRQQGYIDRFYAETGSGDAAFLAGLLSDKDVVDAELTKSWAITLAIQNSSLSRYQARDRTLVRWFQHSTKTIGQLAVAEKRLSGAVIDRAKDLQSAEQRNALIAAGLILALLLLVLATTVLIARSMVRPLRRLRAEALEVAGMRLPEVVRRMRESDDPENVPEVRPIDLGTNDEIGEVAQAFDEVHAQAVRLAAEESRLRSNVNAMFVNLSWRTQTLVERQISLIDGLERGEQDGARLSDLFKLDHLATRMRRNSENLLVLAGHEPARKRSKPALLVDVVRAALSEVEDYERVTVRVHRTASVAGYAANDSVHLVAELVENAIAYSSDRTKVVVSSDRIEGGAVLLSVSDSGIGMSQEELAEANRRLAEPPMVDVSVSRRMGLFVVGRLALRHGIRVQLRRGDAGGLIAMVLFPAELVSGTDRPVAGQAPGTTTGQVPGNGPAPAGSGFGQGQGNGFGQVAGNGVGRAQIAAAPGPATGPVARTAGAHAAGTGASGSGAPGREPSATSAPSGAGTTRGNGLPTRTPAASGFSASGGAAQLPTGGFSAFGDSGRQDNGSTGNTGGFSAFGDADRQSTGQFPAFRDGDRRSTGEFPAFRDTDRQSTGQFPAFRDGDRRSTGQFPAFRDADRQGPSGPVAYPAPTGDSGGSAGLPNRAGTADRTAPADGSGRDSRQAPPASYASTMDAPSALPRFTEHSGAFPVEGAPPVPSHIADDAHLERGDEFLPIFASVESAWFRRPATPAAGAVPGAAPAGAVPGTPGSATGSATGHGNGSAQGRTVSPGGGATAVPATSGGPGGDPSRGGWASRADSGFEAAAAASAPSLGGVTSAGLPKRTPRANLVPGSVGAAPGTPAPPRPAVSPDLVRSRLSSYQQGVRRGRADVSGAEAEKPGNEEESS</sequence>
<organism evidence="15 16">
    <name type="scientific">Microtetraspora glauca</name>
    <dbReference type="NCBI Taxonomy" id="1996"/>
    <lineage>
        <taxon>Bacteria</taxon>
        <taxon>Bacillati</taxon>
        <taxon>Actinomycetota</taxon>
        <taxon>Actinomycetes</taxon>
        <taxon>Streptosporangiales</taxon>
        <taxon>Streptosporangiaceae</taxon>
        <taxon>Microtetraspora</taxon>
    </lineage>
</organism>
<dbReference type="Gene3D" id="6.10.340.10">
    <property type="match status" value="1"/>
</dbReference>
<dbReference type="EC" id="2.7.13.3" evidence="3"/>
<protein>
    <recommendedName>
        <fullName evidence="3">histidine kinase</fullName>
        <ecNumber evidence="3">2.7.13.3</ecNumber>
    </recommendedName>
</protein>
<dbReference type="Pfam" id="PF00672">
    <property type="entry name" value="HAMP"/>
    <property type="match status" value="1"/>
</dbReference>
<name>A0ABV3GDC7_MICGL</name>
<dbReference type="InterPro" id="IPR003594">
    <property type="entry name" value="HATPase_dom"/>
</dbReference>
<dbReference type="PROSITE" id="PS50885">
    <property type="entry name" value="HAMP"/>
    <property type="match status" value="1"/>
</dbReference>
<evidence type="ECO:0000256" key="12">
    <source>
        <dbReference type="SAM" id="MobiDB-lite"/>
    </source>
</evidence>
<feature type="compositionally biased region" description="Low complexity" evidence="12">
    <location>
        <begin position="1053"/>
        <end position="1074"/>
    </location>
</feature>
<evidence type="ECO:0000256" key="10">
    <source>
        <dbReference type="ARBA" id="ARBA00022989"/>
    </source>
</evidence>
<evidence type="ECO:0000256" key="5">
    <source>
        <dbReference type="ARBA" id="ARBA00022679"/>
    </source>
</evidence>
<dbReference type="EMBL" id="JBFALK010000006">
    <property type="protein sequence ID" value="MEV0969630.1"/>
    <property type="molecule type" value="Genomic_DNA"/>
</dbReference>
<evidence type="ECO:0000256" key="8">
    <source>
        <dbReference type="ARBA" id="ARBA00022777"/>
    </source>
</evidence>
<keyword evidence="9" id="KW-0067">ATP-binding</keyword>
<dbReference type="InterPro" id="IPR036890">
    <property type="entry name" value="HATPase_C_sf"/>
</dbReference>
<keyword evidence="5" id="KW-0808">Transferase</keyword>
<keyword evidence="11" id="KW-0902">Two-component regulatory system</keyword>
<feature type="region of interest" description="Disordered" evidence="12">
    <location>
        <begin position="1"/>
        <end position="35"/>
    </location>
</feature>
<evidence type="ECO:0000259" key="14">
    <source>
        <dbReference type="PROSITE" id="PS50885"/>
    </source>
</evidence>
<evidence type="ECO:0000313" key="15">
    <source>
        <dbReference type="EMBL" id="MEV0969630.1"/>
    </source>
</evidence>
<feature type="compositionally biased region" description="Low complexity" evidence="12">
    <location>
        <begin position="1093"/>
        <end position="1102"/>
    </location>
</feature>
<feature type="compositionally biased region" description="Low complexity" evidence="12">
    <location>
        <begin position="994"/>
        <end position="1018"/>
    </location>
</feature>
<evidence type="ECO:0000313" key="16">
    <source>
        <dbReference type="Proteomes" id="UP001551675"/>
    </source>
</evidence>
<comment type="subcellular location">
    <subcellularLocation>
        <location evidence="2">Membrane</location>
    </subcellularLocation>
</comment>